<accession>A0A1Y2GN04</accession>
<name>A0A1Y2GN04_9FUNG</name>
<evidence type="ECO:0000313" key="3">
    <source>
        <dbReference type="Proteomes" id="UP000193648"/>
    </source>
</evidence>
<protein>
    <recommendedName>
        <fullName evidence="1">BTB domain-containing protein</fullName>
    </recommendedName>
</protein>
<dbReference type="EMBL" id="MCFF01000020">
    <property type="protein sequence ID" value="ORZ14830.1"/>
    <property type="molecule type" value="Genomic_DNA"/>
</dbReference>
<dbReference type="GeneID" id="33570664"/>
<dbReference type="Gene3D" id="3.30.710.10">
    <property type="entry name" value="Potassium Channel Kv1.1, Chain A"/>
    <property type="match status" value="1"/>
</dbReference>
<organism evidence="2 3">
    <name type="scientific">Lobosporangium transversale</name>
    <dbReference type="NCBI Taxonomy" id="64571"/>
    <lineage>
        <taxon>Eukaryota</taxon>
        <taxon>Fungi</taxon>
        <taxon>Fungi incertae sedis</taxon>
        <taxon>Mucoromycota</taxon>
        <taxon>Mortierellomycotina</taxon>
        <taxon>Mortierellomycetes</taxon>
        <taxon>Mortierellales</taxon>
        <taxon>Mortierellaceae</taxon>
        <taxon>Lobosporangium</taxon>
    </lineage>
</organism>
<feature type="domain" description="BTB" evidence="1">
    <location>
        <begin position="200"/>
        <end position="280"/>
    </location>
</feature>
<dbReference type="CDD" id="cd18186">
    <property type="entry name" value="BTB_POZ_ZBTB_KLHL-like"/>
    <property type="match status" value="1"/>
</dbReference>
<comment type="caution">
    <text evidence="2">The sequence shown here is derived from an EMBL/GenBank/DDBJ whole genome shotgun (WGS) entry which is preliminary data.</text>
</comment>
<dbReference type="InterPro" id="IPR000210">
    <property type="entry name" value="BTB/POZ_dom"/>
</dbReference>
<dbReference type="Proteomes" id="UP000193648">
    <property type="component" value="Unassembled WGS sequence"/>
</dbReference>
<gene>
    <name evidence="2" type="ORF">BCR41DRAFT_396568</name>
</gene>
<sequence>MEPISEQNYVSTLTFSVVCSQFESSSLAVRPLPVQTIVRTFDKASTNLSLNGRWHCVFEETKRHYQNTTQLSLSLKWIPIKYLGGISEEGTYSTDNDNIMTLNPACELIRRIRSIKVRSDSTLSELLFAQMDGDCILNGEFIKVRLQPNRVLRNDRYKFRISFYTQDISYARFLGRPIFFTFMDIDTFFDPVQYLPNDLPDIFFQFPAYESHEEIITIQAHSSMICRSQYFAQRLAEVAGNSWRGSTAFRVINCMITEFRPPVFRVMLRFIYTGRLLIEKHSRRNKQIVSSLHSTISTQQAQGPVAIGKVKTNEGHQQKGRQSDVVYFEDLYRISERYEIPELRALSLKAIQCTLNMSIAIAMIAKQSSDPRKADVSKDDGNYVHYQQQKSTEDEAEEMKPAVRQEYYMKIQKELVKNMVKEYIQFFATEASRLTIKDMTSTPVLSAQEGLQMVRVVGDLVLENAYRLWE</sequence>
<proteinExistence type="predicted"/>
<reference evidence="2 3" key="1">
    <citation type="submission" date="2016-07" db="EMBL/GenBank/DDBJ databases">
        <title>Pervasive Adenine N6-methylation of Active Genes in Fungi.</title>
        <authorList>
            <consortium name="DOE Joint Genome Institute"/>
            <person name="Mondo S.J."/>
            <person name="Dannebaum R.O."/>
            <person name="Kuo R.C."/>
            <person name="Labutti K."/>
            <person name="Haridas S."/>
            <person name="Kuo A."/>
            <person name="Salamov A."/>
            <person name="Ahrendt S.R."/>
            <person name="Lipzen A."/>
            <person name="Sullivan W."/>
            <person name="Andreopoulos W.B."/>
            <person name="Clum A."/>
            <person name="Lindquist E."/>
            <person name="Daum C."/>
            <person name="Ramamoorthy G.K."/>
            <person name="Gryganskyi A."/>
            <person name="Culley D."/>
            <person name="Magnuson J.K."/>
            <person name="James T.Y."/>
            <person name="O'Malley M.A."/>
            <person name="Stajich J.E."/>
            <person name="Spatafora J.W."/>
            <person name="Visel A."/>
            <person name="Grigoriev I.V."/>
        </authorList>
    </citation>
    <scope>NUCLEOTIDE SEQUENCE [LARGE SCALE GENOMIC DNA]</scope>
    <source>
        <strain evidence="2 3">NRRL 3116</strain>
    </source>
</reference>
<keyword evidence="3" id="KW-1185">Reference proteome</keyword>
<dbReference type="RefSeq" id="XP_021880962.1">
    <property type="nucleotide sequence ID" value="XM_022028821.1"/>
</dbReference>
<dbReference type="AlphaFoldDB" id="A0A1Y2GN04"/>
<evidence type="ECO:0000313" key="2">
    <source>
        <dbReference type="EMBL" id="ORZ14830.1"/>
    </source>
</evidence>
<evidence type="ECO:0000259" key="1">
    <source>
        <dbReference type="PROSITE" id="PS50097"/>
    </source>
</evidence>
<dbReference type="OrthoDB" id="2359652at2759"/>
<dbReference type="InParanoid" id="A0A1Y2GN04"/>
<dbReference type="InterPro" id="IPR011333">
    <property type="entry name" value="SKP1/BTB/POZ_sf"/>
</dbReference>
<dbReference type="PROSITE" id="PS50097">
    <property type="entry name" value="BTB"/>
    <property type="match status" value="1"/>
</dbReference>